<dbReference type="Proteomes" id="UP000719916">
    <property type="component" value="Unassembled WGS sequence"/>
</dbReference>
<proteinExistence type="predicted"/>
<reference evidence="1 2" key="1">
    <citation type="journal article" date="2020" name="Cell Host Microbe">
        <title>Functional and Genomic Variation between Human-Derived Isolates of Lachnospiraceae Reveals Inter- and Intra-Species Diversity.</title>
        <authorList>
            <person name="Sorbara M.T."/>
            <person name="Littmann E.R."/>
            <person name="Fontana E."/>
            <person name="Moody T.U."/>
            <person name="Kohout C.E."/>
            <person name="Gjonbalaj M."/>
            <person name="Eaton V."/>
            <person name="Seok R."/>
            <person name="Leiner I.M."/>
            <person name="Pamer E.G."/>
        </authorList>
    </citation>
    <scope>NUCLEOTIDE SEQUENCE [LARGE SCALE GENOMIC DNA]</scope>
    <source>
        <strain evidence="1 2">MSK.2.26</strain>
    </source>
</reference>
<evidence type="ECO:0000313" key="1">
    <source>
        <dbReference type="EMBL" id="NSJ46837.1"/>
    </source>
</evidence>
<protein>
    <submittedName>
        <fullName evidence="1">Uncharacterized protein</fullName>
    </submittedName>
</protein>
<sequence>MAEELNIVTPEGADTSAPSFHEKIGNMKYNVVLHFAEKGGQTVKDRLKRVILHEANAKSGTTNP</sequence>
<dbReference type="AlphaFoldDB" id="A0ABD6LRL8"/>
<dbReference type="InterPro" id="IPR026990">
    <property type="entry name" value="TnpW"/>
</dbReference>
<dbReference type="Pfam" id="PF14202">
    <property type="entry name" value="TnpW"/>
    <property type="match status" value="1"/>
</dbReference>
<gene>
    <name evidence="1" type="ORF">G5B26_25550</name>
</gene>
<comment type="caution">
    <text evidence="1">The sequence shown here is derived from an EMBL/GenBank/DDBJ whole genome shotgun (WGS) entry which is preliminary data.</text>
</comment>
<dbReference type="EMBL" id="JAAISW010000095">
    <property type="protein sequence ID" value="NSJ46837.1"/>
    <property type="molecule type" value="Genomic_DNA"/>
</dbReference>
<name>A0ABD6LRL8_9FIRM</name>
<evidence type="ECO:0000313" key="2">
    <source>
        <dbReference type="Proteomes" id="UP000719916"/>
    </source>
</evidence>
<dbReference type="RefSeq" id="WP_044996444.1">
    <property type="nucleotide sequence ID" value="NZ_JAAISW010000095.1"/>
</dbReference>
<accession>A0ABD6LRL8</accession>
<organism evidence="1 2">
    <name type="scientific">Enterocloster clostridioformis</name>
    <dbReference type="NCBI Taxonomy" id="1531"/>
    <lineage>
        <taxon>Bacteria</taxon>
        <taxon>Bacillati</taxon>
        <taxon>Bacillota</taxon>
        <taxon>Clostridia</taxon>
        <taxon>Lachnospirales</taxon>
        <taxon>Lachnospiraceae</taxon>
        <taxon>Enterocloster</taxon>
    </lineage>
</organism>